<proteinExistence type="predicted"/>
<reference evidence="1" key="1">
    <citation type="submission" date="2014-11" db="EMBL/GenBank/DDBJ databases">
        <authorList>
            <person name="Amaro Gonzalez C."/>
        </authorList>
    </citation>
    <scope>NUCLEOTIDE SEQUENCE</scope>
</reference>
<evidence type="ECO:0000313" key="1">
    <source>
        <dbReference type="EMBL" id="JAH58489.1"/>
    </source>
</evidence>
<reference evidence="1" key="2">
    <citation type="journal article" date="2015" name="Fish Shellfish Immunol.">
        <title>Early steps in the European eel (Anguilla anguilla)-Vibrio vulnificus interaction in the gills: Role of the RtxA13 toxin.</title>
        <authorList>
            <person name="Callol A."/>
            <person name="Pajuelo D."/>
            <person name="Ebbesson L."/>
            <person name="Teles M."/>
            <person name="MacKenzie S."/>
            <person name="Amaro C."/>
        </authorList>
    </citation>
    <scope>NUCLEOTIDE SEQUENCE</scope>
</reference>
<sequence>MPFTLNVSENCVRLKYWKCIISS</sequence>
<dbReference type="AlphaFoldDB" id="A0A0E9TXT2"/>
<protein>
    <submittedName>
        <fullName evidence="1">Uncharacterized protein</fullName>
    </submittedName>
</protein>
<accession>A0A0E9TXT2</accession>
<dbReference type="EMBL" id="GBXM01050088">
    <property type="protein sequence ID" value="JAH58489.1"/>
    <property type="molecule type" value="Transcribed_RNA"/>
</dbReference>
<organism evidence="1">
    <name type="scientific">Anguilla anguilla</name>
    <name type="common">European freshwater eel</name>
    <name type="synonym">Muraena anguilla</name>
    <dbReference type="NCBI Taxonomy" id="7936"/>
    <lineage>
        <taxon>Eukaryota</taxon>
        <taxon>Metazoa</taxon>
        <taxon>Chordata</taxon>
        <taxon>Craniata</taxon>
        <taxon>Vertebrata</taxon>
        <taxon>Euteleostomi</taxon>
        <taxon>Actinopterygii</taxon>
        <taxon>Neopterygii</taxon>
        <taxon>Teleostei</taxon>
        <taxon>Anguilliformes</taxon>
        <taxon>Anguillidae</taxon>
        <taxon>Anguilla</taxon>
    </lineage>
</organism>
<name>A0A0E9TXT2_ANGAN</name>